<dbReference type="GO" id="GO:0047992">
    <property type="term" value="F:hydroxylysine kinase activity"/>
    <property type="evidence" value="ECO:0007669"/>
    <property type="project" value="UniProtKB-EC"/>
</dbReference>
<dbReference type="InterPro" id="IPR011009">
    <property type="entry name" value="Kinase-like_dom_sf"/>
</dbReference>
<dbReference type="AlphaFoldDB" id="A0A5C7GL88"/>
<feature type="domain" description="Aminoglycoside phosphotransferase" evidence="10">
    <location>
        <begin position="28"/>
        <end position="250"/>
    </location>
</feature>
<evidence type="ECO:0000256" key="2">
    <source>
        <dbReference type="ARBA" id="ARBA00022490"/>
    </source>
</evidence>
<dbReference type="EC" id="2.7.1.81" evidence="7"/>
<comment type="caution">
    <text evidence="11">The sequence shown here is derived from an EMBL/GenBank/DDBJ whole genome shotgun (WGS) entry which is preliminary data.</text>
</comment>
<evidence type="ECO:0000256" key="8">
    <source>
        <dbReference type="ARBA" id="ARBA00040505"/>
    </source>
</evidence>
<dbReference type="Gene3D" id="2.70.70.10">
    <property type="entry name" value="Glucose Permease (Domain IIA)"/>
    <property type="match status" value="1"/>
</dbReference>
<proteinExistence type="predicted"/>
<evidence type="ECO:0000256" key="1">
    <source>
        <dbReference type="ARBA" id="ARBA00004496"/>
    </source>
</evidence>
<evidence type="ECO:0000256" key="4">
    <source>
        <dbReference type="ARBA" id="ARBA00022777"/>
    </source>
</evidence>
<dbReference type="InterPro" id="IPR050249">
    <property type="entry name" value="Pseudomonas-type_ThrB"/>
</dbReference>
<dbReference type="OrthoDB" id="9801052at2"/>
<dbReference type="PANTHER" id="PTHR21064:SF1">
    <property type="entry name" value="HYDROXYLYSINE KINASE"/>
    <property type="match status" value="1"/>
</dbReference>
<evidence type="ECO:0000256" key="3">
    <source>
        <dbReference type="ARBA" id="ARBA00022679"/>
    </source>
</evidence>
<keyword evidence="3" id="KW-0808">Transferase</keyword>
<comment type="subcellular location">
    <subcellularLocation>
        <location evidence="1">Cytoplasm</location>
    </subcellularLocation>
</comment>
<feature type="domain" description="M23ase beta-sheet core" evidence="9">
    <location>
        <begin position="439"/>
        <end position="536"/>
    </location>
</feature>
<reference evidence="11 12" key="1">
    <citation type="submission" date="2019-08" db="EMBL/GenBank/DDBJ databases">
        <title>Seonamhaeicola sediminis sp. nov., isolated from marine sediment.</title>
        <authorList>
            <person name="Cao W.R."/>
        </authorList>
    </citation>
    <scope>NUCLEOTIDE SEQUENCE [LARGE SCALE GENOMIC DNA]</scope>
    <source>
        <strain evidence="11 12">1505</strain>
    </source>
</reference>
<organism evidence="11 12">
    <name type="scientific">Seonamhaeicola maritimus</name>
    <dbReference type="NCBI Taxonomy" id="2591822"/>
    <lineage>
        <taxon>Bacteria</taxon>
        <taxon>Pseudomonadati</taxon>
        <taxon>Bacteroidota</taxon>
        <taxon>Flavobacteriia</taxon>
        <taxon>Flavobacteriales</taxon>
        <taxon>Flavobacteriaceae</taxon>
    </lineage>
</organism>
<keyword evidence="4" id="KW-0418">Kinase</keyword>
<gene>
    <name evidence="11" type="ORF">FUA22_04050</name>
</gene>
<dbReference type="RefSeq" id="WP_147766539.1">
    <property type="nucleotide sequence ID" value="NZ_VRKQ01000008.1"/>
</dbReference>
<sequence>MEYNALKICDSKAEDILKRLFNIKGTASKLPGEVDFNFRIHLENHEEYVLKISRPDQDYNLLDFQQKLLFHIENNNEILIIPKPIRDIDGNYISEITDDFGNKRKVRLLTWIPGDLWNSISTYSDGLKFTLGQQCGLLTKSLQGFDHKEAHRAFVWDVAQSLWTKEYLYLFSGEEKEIIQNFQRLFEKSQPSYSTLRKGIVHNDANDNNIIVSSDSFSPSVKAVIDFGDSCYTQIINDLAIACAYAVMNHNDVLEAALPIVKGYHSAFPLLEVELEHLYNAVAMRLIISVTKSAINKIKEPNNKYLLISEKPAWEVLKKWHIIDSNFALFSFRNACGFNAHPNEKLFLTWCKKYTFNVSDLFPSIYSNNILPIDLSVSSKWINQVDDFNNLSLLESKIKEFQKEVPHKIIAGGYLEHRSIYTTDSYTKAGNSGIKRRNIHLGVDFWLPANTPVHTILKGVIVTSTYNSENKGYGGLIIIKHSFAELCFFTLYGHLSHYSTTLHKVGEIVEQNEKIGELGTNYENGNWVPHLHFQITLSLLNYINDFPGVTYLSELDVWKSICPNPNLLFIQESLSKLNNI</sequence>
<dbReference type="SUPFAM" id="SSF56112">
    <property type="entry name" value="Protein kinase-like (PK-like)"/>
    <property type="match status" value="1"/>
</dbReference>
<evidence type="ECO:0000313" key="11">
    <source>
        <dbReference type="EMBL" id="TXG39060.1"/>
    </source>
</evidence>
<keyword evidence="2" id="KW-0963">Cytoplasm</keyword>
<name>A0A5C7GL88_9FLAO</name>
<dbReference type="Gene3D" id="3.90.1200.10">
    <property type="match status" value="1"/>
</dbReference>
<evidence type="ECO:0000256" key="7">
    <source>
        <dbReference type="ARBA" id="ARBA00038873"/>
    </source>
</evidence>
<evidence type="ECO:0000259" key="10">
    <source>
        <dbReference type="Pfam" id="PF01636"/>
    </source>
</evidence>
<dbReference type="EMBL" id="VRKQ01000008">
    <property type="protein sequence ID" value="TXG39060.1"/>
    <property type="molecule type" value="Genomic_DNA"/>
</dbReference>
<evidence type="ECO:0000259" key="9">
    <source>
        <dbReference type="Pfam" id="PF01551"/>
    </source>
</evidence>
<comment type="function">
    <text evidence="6">Catalyzes the GTP-dependent phosphorylation of 5-hydroxy-L-lysine.</text>
</comment>
<evidence type="ECO:0000256" key="6">
    <source>
        <dbReference type="ARBA" id="ARBA00037368"/>
    </source>
</evidence>
<accession>A0A5C7GL88</accession>
<comment type="catalytic activity">
    <reaction evidence="5">
        <text>(5R)-5-hydroxy-L-lysine + GTP = (5R)-5-phosphooxy-L-lysine + GDP + H(+)</text>
        <dbReference type="Rhea" id="RHEA:19049"/>
        <dbReference type="ChEBI" id="CHEBI:15378"/>
        <dbReference type="ChEBI" id="CHEBI:37565"/>
        <dbReference type="ChEBI" id="CHEBI:57882"/>
        <dbReference type="ChEBI" id="CHEBI:58189"/>
        <dbReference type="ChEBI" id="CHEBI:58357"/>
        <dbReference type="EC" id="2.7.1.81"/>
    </reaction>
</comment>
<dbReference type="Proteomes" id="UP000321080">
    <property type="component" value="Unassembled WGS sequence"/>
</dbReference>
<dbReference type="Gene3D" id="3.30.200.20">
    <property type="entry name" value="Phosphorylase Kinase, domain 1"/>
    <property type="match status" value="1"/>
</dbReference>
<dbReference type="GO" id="GO:0005737">
    <property type="term" value="C:cytoplasm"/>
    <property type="evidence" value="ECO:0007669"/>
    <property type="project" value="UniProtKB-SubCell"/>
</dbReference>
<evidence type="ECO:0000313" key="12">
    <source>
        <dbReference type="Proteomes" id="UP000321080"/>
    </source>
</evidence>
<dbReference type="SUPFAM" id="SSF51261">
    <property type="entry name" value="Duplicated hybrid motif"/>
    <property type="match status" value="1"/>
</dbReference>
<protein>
    <recommendedName>
        <fullName evidence="8">Hydroxylysine kinase</fullName>
        <ecNumber evidence="7">2.7.1.81</ecNumber>
    </recommendedName>
</protein>
<evidence type="ECO:0000256" key="5">
    <source>
        <dbReference type="ARBA" id="ARBA00036820"/>
    </source>
</evidence>
<dbReference type="InterPro" id="IPR011055">
    <property type="entry name" value="Dup_hybrid_motif"/>
</dbReference>
<dbReference type="InterPro" id="IPR002575">
    <property type="entry name" value="Aminoglycoside_PTrfase"/>
</dbReference>
<dbReference type="CDD" id="cd12797">
    <property type="entry name" value="M23_peptidase"/>
    <property type="match status" value="1"/>
</dbReference>
<dbReference type="PANTHER" id="PTHR21064">
    <property type="entry name" value="AMINOGLYCOSIDE PHOSPHOTRANSFERASE DOMAIN-CONTAINING PROTEIN-RELATED"/>
    <property type="match status" value="1"/>
</dbReference>
<keyword evidence="12" id="KW-1185">Reference proteome</keyword>
<dbReference type="InterPro" id="IPR016047">
    <property type="entry name" value="M23ase_b-sheet_dom"/>
</dbReference>
<dbReference type="Pfam" id="PF01636">
    <property type="entry name" value="APH"/>
    <property type="match status" value="1"/>
</dbReference>
<dbReference type="Pfam" id="PF01551">
    <property type="entry name" value="Peptidase_M23"/>
    <property type="match status" value="1"/>
</dbReference>